<dbReference type="InterPro" id="IPR011129">
    <property type="entry name" value="CSD"/>
</dbReference>
<reference evidence="5 6" key="1">
    <citation type="submission" date="2023-05" db="EMBL/GenBank/DDBJ databases">
        <title>Rombocin, a short stable natural nisin variant, displays selective antimicrobial activity against Listeria monocytogenes and employs dual mode of action to kill target bacterial strains.</title>
        <authorList>
            <person name="Wambui J."/>
            <person name="Stephan R."/>
            <person name="Kuipers O.P."/>
        </authorList>
    </citation>
    <scope>NUCLEOTIDE SEQUENCE [LARGE SCALE GENOMIC DNA]</scope>
    <source>
        <strain evidence="5 6">RC002</strain>
    </source>
</reference>
<evidence type="ECO:0000313" key="6">
    <source>
        <dbReference type="Proteomes" id="UP001301012"/>
    </source>
</evidence>
<dbReference type="RefSeq" id="WP_284132899.1">
    <property type="nucleotide sequence ID" value="NZ_JASKYM010000004.1"/>
</dbReference>
<dbReference type="PANTHER" id="PTHR11544">
    <property type="entry name" value="COLD SHOCK DOMAIN CONTAINING PROTEINS"/>
    <property type="match status" value="1"/>
</dbReference>
<evidence type="ECO:0000313" key="5">
    <source>
        <dbReference type="EMBL" id="MDK2563968.1"/>
    </source>
</evidence>
<accession>A0ABT7EAL7</accession>
<organism evidence="5 6">
    <name type="scientific">Romboutsia sedimentorum</name>
    <dbReference type="NCBI Taxonomy" id="1368474"/>
    <lineage>
        <taxon>Bacteria</taxon>
        <taxon>Bacillati</taxon>
        <taxon>Bacillota</taxon>
        <taxon>Clostridia</taxon>
        <taxon>Peptostreptococcales</taxon>
        <taxon>Peptostreptococcaceae</taxon>
        <taxon>Romboutsia</taxon>
    </lineage>
</organism>
<proteinExistence type="predicted"/>
<evidence type="ECO:0000259" key="4">
    <source>
        <dbReference type="PROSITE" id="PS51857"/>
    </source>
</evidence>
<dbReference type="InterPro" id="IPR050181">
    <property type="entry name" value="Cold_shock_domain"/>
</dbReference>
<keyword evidence="6" id="KW-1185">Reference proteome</keyword>
<comment type="caution">
    <text evidence="5">The sequence shown here is derived from an EMBL/GenBank/DDBJ whole genome shotgun (WGS) entry which is preliminary data.</text>
</comment>
<keyword evidence="2" id="KW-0963">Cytoplasm</keyword>
<dbReference type="PROSITE" id="PS00352">
    <property type="entry name" value="CSD_1"/>
    <property type="match status" value="1"/>
</dbReference>
<dbReference type="Gene3D" id="6.20.370.130">
    <property type="match status" value="1"/>
</dbReference>
<dbReference type="EMBL" id="JASKYM010000004">
    <property type="protein sequence ID" value="MDK2563968.1"/>
    <property type="molecule type" value="Genomic_DNA"/>
</dbReference>
<dbReference type="InterPro" id="IPR019844">
    <property type="entry name" value="CSD_CS"/>
</dbReference>
<protein>
    <submittedName>
        <fullName evidence="5">Cold shock domain-containing protein</fullName>
    </submittedName>
</protein>
<dbReference type="InterPro" id="IPR012340">
    <property type="entry name" value="NA-bd_OB-fold"/>
</dbReference>
<comment type="subcellular location">
    <subcellularLocation>
        <location evidence="1 3">Cytoplasm</location>
    </subcellularLocation>
</comment>
<sequence length="70" mass="7950">MANYNGVVKWFDCDRGYGFITSDSGEDIFVHFSHIKEEGHNKDLHQGQEVTFDTVEADRGPSAINVQKFN</sequence>
<dbReference type="Proteomes" id="UP001301012">
    <property type="component" value="Unassembled WGS sequence"/>
</dbReference>
<dbReference type="SUPFAM" id="SSF50249">
    <property type="entry name" value="Nucleic acid-binding proteins"/>
    <property type="match status" value="1"/>
</dbReference>
<dbReference type="InterPro" id="IPR002059">
    <property type="entry name" value="CSP_DNA-bd"/>
</dbReference>
<evidence type="ECO:0000256" key="2">
    <source>
        <dbReference type="ARBA" id="ARBA00022490"/>
    </source>
</evidence>
<feature type="domain" description="CSD" evidence="4">
    <location>
        <begin position="3"/>
        <end position="68"/>
    </location>
</feature>
<evidence type="ECO:0000256" key="3">
    <source>
        <dbReference type="RuleBase" id="RU000408"/>
    </source>
</evidence>
<dbReference type="InterPro" id="IPR012156">
    <property type="entry name" value="Cold_shock_CspA"/>
</dbReference>
<name>A0ABT7EAL7_9FIRM</name>
<dbReference type="CDD" id="cd04458">
    <property type="entry name" value="CSP_CDS"/>
    <property type="match status" value="1"/>
</dbReference>
<gene>
    <name evidence="5" type="ORF">QOZ84_10430</name>
</gene>
<dbReference type="PIRSF" id="PIRSF002599">
    <property type="entry name" value="Cold_shock_A"/>
    <property type="match status" value="1"/>
</dbReference>
<dbReference type="Pfam" id="PF00313">
    <property type="entry name" value="CSD"/>
    <property type="match status" value="1"/>
</dbReference>
<dbReference type="PROSITE" id="PS51857">
    <property type="entry name" value="CSD_2"/>
    <property type="match status" value="1"/>
</dbReference>
<dbReference type="Gene3D" id="2.40.50.140">
    <property type="entry name" value="Nucleic acid-binding proteins"/>
    <property type="match status" value="1"/>
</dbReference>
<dbReference type="SMART" id="SM00357">
    <property type="entry name" value="CSP"/>
    <property type="match status" value="1"/>
</dbReference>
<dbReference type="PRINTS" id="PR00050">
    <property type="entry name" value="COLDSHOCK"/>
</dbReference>
<evidence type="ECO:0000256" key="1">
    <source>
        <dbReference type="ARBA" id="ARBA00004496"/>
    </source>
</evidence>